<dbReference type="InterPro" id="IPR038765">
    <property type="entry name" value="Papain-like_cys_pep_sf"/>
</dbReference>
<dbReference type="SUPFAM" id="SSF54001">
    <property type="entry name" value="Cysteine proteinases"/>
    <property type="match status" value="1"/>
</dbReference>
<name>A0ABS3DTA0_9BACI</name>
<evidence type="ECO:0000313" key="1">
    <source>
        <dbReference type="EMBL" id="MBN8234582.1"/>
    </source>
</evidence>
<reference evidence="1 2" key="1">
    <citation type="submission" date="2020-12" db="EMBL/GenBank/DDBJ databases">
        <title>Oil enriched cultivation method for isolating marine PHA-producing bacteria.</title>
        <authorList>
            <person name="Zheng W."/>
            <person name="Yu S."/>
            <person name="Huang Y."/>
        </authorList>
    </citation>
    <scope>NUCLEOTIDE SEQUENCE [LARGE SCALE GENOMIC DNA]</scope>
    <source>
        <strain evidence="1 2">SY-2-6</strain>
    </source>
</reference>
<protein>
    <recommendedName>
        <fullName evidence="3">Permuted papain-like amidase enzyme, YaeF/YiiX, C92 family</fullName>
    </recommendedName>
</protein>
<comment type="caution">
    <text evidence="1">The sequence shown here is derived from an EMBL/GenBank/DDBJ whole genome shotgun (WGS) entry which is preliminary data.</text>
</comment>
<keyword evidence="2" id="KW-1185">Reference proteome</keyword>
<sequence length="175" mass="20241">MKKMFVLIVSIFLFILYRPKRVHSCAFDPSEVLPGDVLFSPIGKRESKYVGHAGIVTTDKKVLHSIPSGLIKDEPDVYKRKFRRISHYRAHEKDTGLRSAAFAGYLHQRYPEALYRIHTPLNGPYDVQYCTKIVWQSYYAAGVNLGSLPEKARAVHPLWLKDSKHLYPLKRRSNR</sequence>
<proteinExistence type="predicted"/>
<dbReference type="RefSeq" id="WP_206932728.1">
    <property type="nucleotide sequence ID" value="NZ_JAEKJY010000001.1"/>
</dbReference>
<gene>
    <name evidence="1" type="ORF">JF544_04940</name>
</gene>
<accession>A0ABS3DTA0</accession>
<dbReference type="EMBL" id="JAEKJY010000001">
    <property type="protein sequence ID" value="MBN8234582.1"/>
    <property type="molecule type" value="Genomic_DNA"/>
</dbReference>
<organism evidence="1 2">
    <name type="scientific">Halobacillus kuroshimensis</name>
    <dbReference type="NCBI Taxonomy" id="302481"/>
    <lineage>
        <taxon>Bacteria</taxon>
        <taxon>Bacillati</taxon>
        <taxon>Bacillota</taxon>
        <taxon>Bacilli</taxon>
        <taxon>Bacillales</taxon>
        <taxon>Bacillaceae</taxon>
        <taxon>Halobacillus</taxon>
    </lineage>
</organism>
<dbReference type="Proteomes" id="UP000663970">
    <property type="component" value="Unassembled WGS sequence"/>
</dbReference>
<evidence type="ECO:0008006" key="3">
    <source>
        <dbReference type="Google" id="ProtNLM"/>
    </source>
</evidence>
<dbReference type="Gene3D" id="3.90.1720.10">
    <property type="entry name" value="endopeptidase domain like (from Nostoc punctiforme)"/>
    <property type="match status" value="1"/>
</dbReference>
<evidence type="ECO:0000313" key="2">
    <source>
        <dbReference type="Proteomes" id="UP000663970"/>
    </source>
</evidence>